<dbReference type="InterPro" id="IPR011250">
    <property type="entry name" value="OMP/PagP_B-barrel"/>
</dbReference>
<dbReference type="EMBL" id="CP092109">
    <property type="protein sequence ID" value="UWZ81562.1"/>
    <property type="molecule type" value="Genomic_DNA"/>
</dbReference>
<accession>A0ABY5ZUD5</accession>
<dbReference type="RefSeq" id="WP_260749937.1">
    <property type="nucleotide sequence ID" value="NZ_CP092109.1"/>
</dbReference>
<evidence type="ECO:0000313" key="5">
    <source>
        <dbReference type="Proteomes" id="UP001060414"/>
    </source>
</evidence>
<gene>
    <name evidence="4" type="ORF">L9S41_05710</name>
</gene>
<dbReference type="InterPro" id="IPR027385">
    <property type="entry name" value="Beta-barrel_OMP"/>
</dbReference>
<evidence type="ECO:0000313" key="4">
    <source>
        <dbReference type="EMBL" id="UWZ81562.1"/>
    </source>
</evidence>
<keyword evidence="5" id="KW-1185">Reference proteome</keyword>
<reference evidence="4" key="1">
    <citation type="journal article" date="2022" name="Environ. Microbiol.">
        <title>Geoalkalibacter halelectricus SAP #1 sp. nov. possessing extracellular electron transfer and mineral#reducing capabilities from a haloalkaline environment.</title>
        <authorList>
            <person name="Yadav S."/>
            <person name="Singh R."/>
            <person name="Sundharam S.S."/>
            <person name="Chaudhary S."/>
            <person name="Krishnamurthi S."/>
            <person name="Patil S.A."/>
        </authorList>
    </citation>
    <scope>NUCLEOTIDE SEQUENCE</scope>
    <source>
        <strain evidence="4">SAP-1</strain>
    </source>
</reference>
<dbReference type="SUPFAM" id="SSF56925">
    <property type="entry name" value="OMPA-like"/>
    <property type="match status" value="1"/>
</dbReference>
<protein>
    <submittedName>
        <fullName evidence="4">Outer membrane beta-barrel protein</fullName>
    </submittedName>
</protein>
<sequence>MRRVVVLVFLAVFLATPALADPYFSASFGLANVRDADLRDGRDGTRGDMKLDNGYVFLAAIGGSFLGDVRGEIELGYRNNDIDRLRSGVQVVSRSGDVTAISLMANLFKDIPLGIGLTPFVGGGIGIANVEADLNAFGINGKKDDNVFAYQFAAGGAIELGPQVNLDLQYRYFATADPDFSHLEAEYRTHNVLLGLRFGF</sequence>
<evidence type="ECO:0000259" key="3">
    <source>
        <dbReference type="Pfam" id="PF13505"/>
    </source>
</evidence>
<dbReference type="Proteomes" id="UP001060414">
    <property type="component" value="Chromosome"/>
</dbReference>
<dbReference type="Gene3D" id="2.40.160.20">
    <property type="match status" value="1"/>
</dbReference>
<feature type="chain" id="PRO_5047509014" evidence="2">
    <location>
        <begin position="21"/>
        <end position="200"/>
    </location>
</feature>
<evidence type="ECO:0000256" key="2">
    <source>
        <dbReference type="SAM" id="SignalP"/>
    </source>
</evidence>
<dbReference type="Pfam" id="PF13505">
    <property type="entry name" value="OMP_b-brl"/>
    <property type="match status" value="1"/>
</dbReference>
<name>A0ABY5ZUD5_9BACT</name>
<feature type="domain" description="Outer membrane protein beta-barrel" evidence="3">
    <location>
        <begin position="7"/>
        <end position="198"/>
    </location>
</feature>
<evidence type="ECO:0000256" key="1">
    <source>
        <dbReference type="ARBA" id="ARBA00022729"/>
    </source>
</evidence>
<feature type="signal peptide" evidence="2">
    <location>
        <begin position="1"/>
        <end position="20"/>
    </location>
</feature>
<proteinExistence type="predicted"/>
<organism evidence="4 5">
    <name type="scientific">Geoalkalibacter halelectricus</name>
    <dbReference type="NCBI Taxonomy" id="2847045"/>
    <lineage>
        <taxon>Bacteria</taxon>
        <taxon>Pseudomonadati</taxon>
        <taxon>Thermodesulfobacteriota</taxon>
        <taxon>Desulfuromonadia</taxon>
        <taxon>Desulfuromonadales</taxon>
        <taxon>Geoalkalibacteraceae</taxon>
        <taxon>Geoalkalibacter</taxon>
    </lineage>
</organism>
<keyword evidence="1 2" id="KW-0732">Signal</keyword>